<evidence type="ECO:0000313" key="10">
    <source>
        <dbReference type="Proteomes" id="UP000186136"/>
    </source>
</evidence>
<comment type="subcellular location">
    <subcellularLocation>
        <location evidence="1">Nucleus</location>
    </subcellularLocation>
</comment>
<keyword evidence="4" id="KW-0805">Transcription regulation</keyword>
<dbReference type="InterPro" id="IPR014801">
    <property type="entry name" value="Mediator_Med5_fun"/>
</dbReference>
<keyword evidence="7" id="KW-0539">Nucleus</keyword>
<dbReference type="GO" id="GO:0016592">
    <property type="term" value="C:mediator complex"/>
    <property type="evidence" value="ECO:0007669"/>
    <property type="project" value="InterPro"/>
</dbReference>
<proteinExistence type="inferred from homology"/>
<sequence length="944" mass="108068">MEPTFSNLLKISLERQYPPTTFAKLFRDFKKKYANLNSGKIDTTPLYINSEENYLQRSYIFEILVGSDLENTFQEFIDYFSVVSEKLKFSDQDAVLLFINQTAEKFPWKNYAQSASVLSSLSGYSKYLVSKFDESEEFSRISTLFVKILINILKVSNSFKLNENFVQSATEFMEWLNFKSLYDAYKPLYFYLGEYIKSSVKFGFSSGDPSQLQGSELADSITFSKRKPAKLNEKDNVNLLKIRKIIWLSQKITIEFVKLDDQFIIDFKNLISLSNVSTMESISSLSMELLSGILQCIKISNSRTKAIFREYLVCKIPWFLKYVLKINQNKLEKVLDTILNDESDFFKSNNDLLSELEKNLTELEVLRPGILKIEKADKISNSDENEQSYTTEELNQNYTYKFIECNPEFTSIEETGIVDFVDKVNKSIKMKHKFCDLFMESLDSFMLTGDTLRLRRLLVSASLNFNVLDNLLLYSSPYNILIPLLKFLENQVMQTPENAGMNTAERYLDQSTQPDLMMDLDIAGDDSSNAQDYFSDLSTILVFSQFIIARYDLTLKECDLSTIPSTLSLLKNTGLIGDKDTKDGNPIQEIKLDDEIVNKWISSMFDPSNVDGISDSLIKLSTPLDYSQLIPHIVHEAIICNNMGWLDDDTFMGGLEYLHQKFLVGWMAYVIEEICNLKWKSGGKDHKMGAILEKVLKQLLEINTSDSIDIQVIIKLVKETVKEKIFLNFPDVKLDTPIPASKLTLNQSCHNIISFVLPSEKEKQEHPEFELAQVWSLLLSQNLAVDYLYEELQSLIQDSQISADLSYELVSILLVTFASWVVGDSIRTKWPVGLAQINDSSQTANDLQTLSLIFNRKPATIAVKGYKKRMETKTQDDTNKVESGFFGFIQEPKSDESDSNMADLVEDAENEIDIYGENLLLIAYEHKGDNTTEIFLRKVLDHLG</sequence>
<evidence type="ECO:0000256" key="4">
    <source>
        <dbReference type="ARBA" id="ARBA00023015"/>
    </source>
</evidence>
<evidence type="ECO:0000256" key="1">
    <source>
        <dbReference type="ARBA" id="ARBA00004123"/>
    </source>
</evidence>
<keyword evidence="6" id="KW-0804">Transcription</keyword>
<evidence type="ECO:0000256" key="8">
    <source>
        <dbReference type="ARBA" id="ARBA00031256"/>
    </source>
</evidence>
<keyword evidence="10" id="KW-1185">Reference proteome</keyword>
<evidence type="ECO:0000256" key="6">
    <source>
        <dbReference type="ARBA" id="ARBA00023163"/>
    </source>
</evidence>
<accession>A0A1Q2YAW7</accession>
<reference evidence="9 10" key="1">
    <citation type="submission" date="2016-08" db="EMBL/GenBank/DDBJ databases">
        <title>Whole genome shotgun sequence of Pichia membranifaciens KS47-1.</title>
        <authorList>
            <person name="Konishi M."/>
            <person name="Ishida M."/>
            <person name="Arakawa T."/>
            <person name="Kato Y."/>
            <person name="Horiuchi J."/>
        </authorList>
    </citation>
    <scope>NUCLEOTIDE SEQUENCE [LARGE SCALE GENOMIC DNA]</scope>
    <source>
        <strain evidence="9 10">KS47-1</strain>
    </source>
</reference>
<evidence type="ECO:0000256" key="2">
    <source>
        <dbReference type="ARBA" id="ARBA00008782"/>
    </source>
</evidence>
<evidence type="ECO:0000256" key="5">
    <source>
        <dbReference type="ARBA" id="ARBA00023159"/>
    </source>
</evidence>
<organism evidence="9 10">
    <name type="scientific">Pichia membranifaciens</name>
    <dbReference type="NCBI Taxonomy" id="4926"/>
    <lineage>
        <taxon>Eukaryota</taxon>
        <taxon>Fungi</taxon>
        <taxon>Dikarya</taxon>
        <taxon>Ascomycota</taxon>
        <taxon>Saccharomycotina</taxon>
        <taxon>Pichiomycetes</taxon>
        <taxon>Pichiales</taxon>
        <taxon>Pichiaceae</taxon>
        <taxon>Pichia</taxon>
    </lineage>
</organism>
<comment type="similarity">
    <text evidence="2">Belongs to the Mediator complex subunit 5 family.</text>
</comment>
<name>A0A1Q2YAW7_9ASCO</name>
<comment type="caution">
    <text evidence="9">The sequence shown here is derived from an EMBL/GenBank/DDBJ whole genome shotgun (WGS) entry which is preliminary data.</text>
</comment>
<dbReference type="OrthoDB" id="5322661at2759"/>
<dbReference type="PANTHER" id="PTHR35784:SF1">
    <property type="entry name" value="MEDIATOR OF RNA POLYMERASE II TRANSCRIPTION SUBUNIT 5"/>
    <property type="match status" value="1"/>
</dbReference>
<dbReference type="EMBL" id="BDGI01000001">
    <property type="protein sequence ID" value="GAV26670.1"/>
    <property type="molecule type" value="Genomic_DNA"/>
</dbReference>
<evidence type="ECO:0000256" key="7">
    <source>
        <dbReference type="ARBA" id="ARBA00023242"/>
    </source>
</evidence>
<keyword evidence="5" id="KW-0010">Activator</keyword>
<dbReference type="AlphaFoldDB" id="A0A1Q2YAW7"/>
<evidence type="ECO:0000313" key="9">
    <source>
        <dbReference type="EMBL" id="GAV26670.1"/>
    </source>
</evidence>
<protein>
    <recommendedName>
        <fullName evidence="3">Mediator of RNA polymerase II transcription subunit 5</fullName>
    </recommendedName>
    <alternativeName>
        <fullName evidence="8">Mediator complex subunit 5</fullName>
    </alternativeName>
</protein>
<dbReference type="GO" id="GO:0006357">
    <property type="term" value="P:regulation of transcription by RNA polymerase II"/>
    <property type="evidence" value="ECO:0007669"/>
    <property type="project" value="InterPro"/>
</dbReference>
<dbReference type="Proteomes" id="UP000186136">
    <property type="component" value="Unassembled WGS sequence"/>
</dbReference>
<gene>
    <name evidence="9" type="ORF">PMKS-000125</name>
</gene>
<evidence type="ECO:0000256" key="3">
    <source>
        <dbReference type="ARBA" id="ARBA00020628"/>
    </source>
</evidence>
<dbReference type="PANTHER" id="PTHR35784">
    <property type="entry name" value="MEDIATOR OF RNA POLYMERASE II TRANSCRIPTION SUBUNIT 5"/>
    <property type="match status" value="1"/>
</dbReference>
<dbReference type="GO" id="GO:0003712">
    <property type="term" value="F:transcription coregulator activity"/>
    <property type="evidence" value="ECO:0007669"/>
    <property type="project" value="InterPro"/>
</dbReference>